<sequence>MGNLGLCTSIERPYLRFMGRNQNIDDLLVELGDQAPSGYYLALHVRFAAPLMMFQTYDPRWIDHYTQNAYALRDPIVAWGISRTGATRWSDIDLPDPFGIMQEARQYGLVYGVCVSCGPMTSRTIASAARSDREFSEEEIATISGIILHLHHETEPPDNLTPAEIEALQVVASGERYAAGAARLGISESALKARLASARKKLFARTSAEAIQRAKDYRLL</sequence>
<organism evidence="5 6">
    <name type="scientific">Sinisalibacter lacisalsi</name>
    <dbReference type="NCBI Taxonomy" id="1526570"/>
    <lineage>
        <taxon>Bacteria</taxon>
        <taxon>Pseudomonadati</taxon>
        <taxon>Pseudomonadota</taxon>
        <taxon>Alphaproteobacteria</taxon>
        <taxon>Rhodobacterales</taxon>
        <taxon>Roseobacteraceae</taxon>
        <taxon>Sinisalibacter</taxon>
    </lineage>
</organism>
<dbReference type="SUPFAM" id="SSF46894">
    <property type="entry name" value="C-terminal effector domain of the bipartite response regulators"/>
    <property type="match status" value="1"/>
</dbReference>
<keyword evidence="6" id="KW-1185">Reference proteome</keyword>
<accession>A0ABQ1QHS8</accession>
<dbReference type="SMART" id="SM00421">
    <property type="entry name" value="HTH_LUXR"/>
    <property type="match status" value="1"/>
</dbReference>
<dbReference type="Pfam" id="PF03472">
    <property type="entry name" value="Autoind_bind"/>
    <property type="match status" value="1"/>
</dbReference>
<dbReference type="InterPro" id="IPR036388">
    <property type="entry name" value="WH-like_DNA-bd_sf"/>
</dbReference>
<feature type="domain" description="HTH luxR-type" evidence="4">
    <location>
        <begin position="153"/>
        <end position="218"/>
    </location>
</feature>
<evidence type="ECO:0000256" key="3">
    <source>
        <dbReference type="ARBA" id="ARBA00023163"/>
    </source>
</evidence>
<dbReference type="EMBL" id="BMGI01000001">
    <property type="protein sequence ID" value="GGD27997.1"/>
    <property type="molecule type" value="Genomic_DNA"/>
</dbReference>
<dbReference type="InterPro" id="IPR016032">
    <property type="entry name" value="Sig_transdc_resp-reg_C-effctor"/>
</dbReference>
<dbReference type="Proteomes" id="UP000617355">
    <property type="component" value="Unassembled WGS sequence"/>
</dbReference>
<evidence type="ECO:0000256" key="2">
    <source>
        <dbReference type="ARBA" id="ARBA00023125"/>
    </source>
</evidence>
<dbReference type="PROSITE" id="PS50043">
    <property type="entry name" value="HTH_LUXR_2"/>
    <property type="match status" value="1"/>
</dbReference>
<dbReference type="Gene3D" id="1.10.10.10">
    <property type="entry name" value="Winged helix-like DNA-binding domain superfamily/Winged helix DNA-binding domain"/>
    <property type="match status" value="1"/>
</dbReference>
<evidence type="ECO:0000313" key="5">
    <source>
        <dbReference type="EMBL" id="GGD27997.1"/>
    </source>
</evidence>
<name>A0ABQ1QHS8_9RHOB</name>
<dbReference type="InterPro" id="IPR005143">
    <property type="entry name" value="TF_LuxR_autoind-bd_dom"/>
</dbReference>
<keyword evidence="2" id="KW-0238">DNA-binding</keyword>
<protein>
    <submittedName>
        <fullName evidence="5">LuxR family transcriptional regulator</fullName>
    </submittedName>
</protein>
<gene>
    <name evidence="5" type="ORF">GCM10011358_10240</name>
</gene>
<proteinExistence type="predicted"/>
<dbReference type="SUPFAM" id="SSF75516">
    <property type="entry name" value="Pheromone-binding domain of LuxR-like quorum-sensing transcription factors"/>
    <property type="match status" value="1"/>
</dbReference>
<keyword evidence="3" id="KW-0804">Transcription</keyword>
<evidence type="ECO:0000259" key="4">
    <source>
        <dbReference type="PROSITE" id="PS50043"/>
    </source>
</evidence>
<reference evidence="6" key="1">
    <citation type="journal article" date="2019" name="Int. J. Syst. Evol. Microbiol.">
        <title>The Global Catalogue of Microorganisms (GCM) 10K type strain sequencing project: providing services to taxonomists for standard genome sequencing and annotation.</title>
        <authorList>
            <consortium name="The Broad Institute Genomics Platform"/>
            <consortium name="The Broad Institute Genome Sequencing Center for Infectious Disease"/>
            <person name="Wu L."/>
            <person name="Ma J."/>
        </authorList>
    </citation>
    <scope>NUCLEOTIDE SEQUENCE [LARGE SCALE GENOMIC DNA]</scope>
    <source>
        <strain evidence="6">CGMCC 1.12922</strain>
    </source>
</reference>
<evidence type="ECO:0000256" key="1">
    <source>
        <dbReference type="ARBA" id="ARBA00023015"/>
    </source>
</evidence>
<dbReference type="InterPro" id="IPR036693">
    <property type="entry name" value="TF_LuxR_autoind-bd_dom_sf"/>
</dbReference>
<comment type="caution">
    <text evidence="5">The sequence shown here is derived from an EMBL/GenBank/DDBJ whole genome shotgun (WGS) entry which is preliminary data.</text>
</comment>
<dbReference type="Gene3D" id="3.30.450.80">
    <property type="entry name" value="Transcription factor LuxR-like, autoinducer-binding domain"/>
    <property type="match status" value="1"/>
</dbReference>
<evidence type="ECO:0000313" key="6">
    <source>
        <dbReference type="Proteomes" id="UP000617355"/>
    </source>
</evidence>
<dbReference type="InterPro" id="IPR000792">
    <property type="entry name" value="Tscrpt_reg_LuxR_C"/>
</dbReference>
<keyword evidence="1" id="KW-0805">Transcription regulation</keyword>